<dbReference type="AlphaFoldDB" id="A0A811JXB4"/>
<accession>A0A811JXB4</accession>
<evidence type="ECO:0000259" key="7">
    <source>
        <dbReference type="PROSITE" id="PS50115"/>
    </source>
</evidence>
<dbReference type="InterPro" id="IPR038508">
    <property type="entry name" value="ArfGAP_dom_sf"/>
</dbReference>
<dbReference type="Proteomes" id="UP000614601">
    <property type="component" value="Unassembled WGS sequence"/>
</dbReference>
<evidence type="ECO:0000313" key="9">
    <source>
        <dbReference type="Proteomes" id="UP000614601"/>
    </source>
</evidence>
<dbReference type="InterPro" id="IPR001164">
    <property type="entry name" value="ArfGAP_dom"/>
</dbReference>
<evidence type="ECO:0000256" key="2">
    <source>
        <dbReference type="ARBA" id="ARBA00022723"/>
    </source>
</evidence>
<keyword evidence="9" id="KW-1185">Reference proteome</keyword>
<organism evidence="8 9">
    <name type="scientific">Bursaphelenchus okinawaensis</name>
    <dbReference type="NCBI Taxonomy" id="465554"/>
    <lineage>
        <taxon>Eukaryota</taxon>
        <taxon>Metazoa</taxon>
        <taxon>Ecdysozoa</taxon>
        <taxon>Nematoda</taxon>
        <taxon>Chromadorea</taxon>
        <taxon>Rhabditida</taxon>
        <taxon>Tylenchina</taxon>
        <taxon>Tylenchomorpha</taxon>
        <taxon>Aphelenchoidea</taxon>
        <taxon>Aphelenchoididae</taxon>
        <taxon>Bursaphelenchus</taxon>
    </lineage>
</organism>
<protein>
    <recommendedName>
        <fullName evidence="7">Arf-GAP domain-containing protein</fullName>
    </recommendedName>
</protein>
<evidence type="ECO:0000313" key="8">
    <source>
        <dbReference type="EMBL" id="CAD5207891.1"/>
    </source>
</evidence>
<dbReference type="FunFam" id="1.10.220.150:FF:000014">
    <property type="entry name" value="ADP-ribosylation factor GTPase-activating protein"/>
    <property type="match status" value="1"/>
</dbReference>
<evidence type="ECO:0000256" key="5">
    <source>
        <dbReference type="PROSITE-ProRule" id="PRU00288"/>
    </source>
</evidence>
<name>A0A811JXB4_9BILA</name>
<keyword evidence="2" id="KW-0479">Metal-binding</keyword>
<dbReference type="PRINTS" id="PR00405">
    <property type="entry name" value="REVINTRACTNG"/>
</dbReference>
<dbReference type="GO" id="GO:0000139">
    <property type="term" value="C:Golgi membrane"/>
    <property type="evidence" value="ECO:0007669"/>
    <property type="project" value="TreeGrafter"/>
</dbReference>
<dbReference type="GO" id="GO:0005096">
    <property type="term" value="F:GTPase activator activity"/>
    <property type="evidence" value="ECO:0007669"/>
    <property type="project" value="UniProtKB-KW"/>
</dbReference>
<feature type="region of interest" description="Disordered" evidence="6">
    <location>
        <begin position="171"/>
        <end position="199"/>
    </location>
</feature>
<proteinExistence type="predicted"/>
<feature type="compositionally biased region" description="Basic and acidic residues" evidence="6">
    <location>
        <begin position="387"/>
        <end position="404"/>
    </location>
</feature>
<reference evidence="8" key="1">
    <citation type="submission" date="2020-09" db="EMBL/GenBank/DDBJ databases">
        <authorList>
            <person name="Kikuchi T."/>
        </authorList>
    </citation>
    <scope>NUCLEOTIDE SEQUENCE</scope>
    <source>
        <strain evidence="8">SH1</strain>
    </source>
</reference>
<feature type="compositionally biased region" description="Polar residues" evidence="6">
    <location>
        <begin position="176"/>
        <end position="197"/>
    </location>
</feature>
<dbReference type="Pfam" id="PF01412">
    <property type="entry name" value="ArfGap"/>
    <property type="match status" value="1"/>
</dbReference>
<feature type="compositionally biased region" description="Low complexity" evidence="6">
    <location>
        <begin position="139"/>
        <end position="151"/>
    </location>
</feature>
<evidence type="ECO:0000256" key="3">
    <source>
        <dbReference type="ARBA" id="ARBA00022771"/>
    </source>
</evidence>
<dbReference type="Proteomes" id="UP000783686">
    <property type="component" value="Unassembled WGS sequence"/>
</dbReference>
<dbReference type="EMBL" id="CAJFCW020000001">
    <property type="protein sequence ID" value="CAG9086791.1"/>
    <property type="molecule type" value="Genomic_DNA"/>
</dbReference>
<dbReference type="PANTHER" id="PTHR46395:SF1">
    <property type="entry name" value="ADP-RIBOSYLATION FACTOR GTPASE-ACTIVATING PROTEIN 1"/>
    <property type="match status" value="1"/>
</dbReference>
<keyword evidence="1" id="KW-0343">GTPase activation</keyword>
<evidence type="ECO:0000256" key="1">
    <source>
        <dbReference type="ARBA" id="ARBA00022468"/>
    </source>
</evidence>
<dbReference type="SMART" id="SM00105">
    <property type="entry name" value="ArfGap"/>
    <property type="match status" value="1"/>
</dbReference>
<dbReference type="InterPro" id="IPR037278">
    <property type="entry name" value="ARFGAP/RecO"/>
</dbReference>
<dbReference type="PROSITE" id="PS50115">
    <property type="entry name" value="ARFGAP"/>
    <property type="match status" value="1"/>
</dbReference>
<dbReference type="GO" id="GO:0032012">
    <property type="term" value="P:regulation of ARF protein signal transduction"/>
    <property type="evidence" value="ECO:0007669"/>
    <property type="project" value="TreeGrafter"/>
</dbReference>
<comment type="caution">
    <text evidence="8">The sequence shown here is derived from an EMBL/GenBank/DDBJ whole genome shotgun (WGS) entry which is preliminary data.</text>
</comment>
<dbReference type="Gene3D" id="1.10.220.150">
    <property type="entry name" value="Arf GTPase activating protein"/>
    <property type="match status" value="1"/>
</dbReference>
<feature type="region of interest" description="Disordered" evidence="6">
    <location>
        <begin position="128"/>
        <end position="151"/>
    </location>
</feature>
<dbReference type="CDD" id="cd08830">
    <property type="entry name" value="ArfGap_ArfGap1"/>
    <property type="match status" value="1"/>
</dbReference>
<dbReference type="OrthoDB" id="983479at2759"/>
<keyword evidence="3 5" id="KW-0863">Zinc-finger</keyword>
<keyword evidence="4" id="KW-0862">Zinc</keyword>
<sequence>MASPRTRRVLKDLRPTNENNQCFECGAGCPQWASVSYGIWICLECSGKHRSLGVHLSFVRSITMDKWKDLELAKMKAGGNKHAREFFESQDDYSPTWNIHDKYNSKAAALLRDKISCEAEGKTWSAENSTANSYKAPLSTHSSSKNSTKTKLNDNNFSSYYGGGSDGGFQNSGSNWNTTQSGDSKFQGFGNPNYQSQPKRDDDFISGAMSSLSMGWSMLSKGASSAADMAKDITSQAGQKAAELANEKDGGLFSSLASKASEVGKSSWGGLSNFVKSPSLQGFAGGFSKNQYEDLGTPTSEKRPEFPSNNSFSNYSQEYQSYNSDSNADAFYDAPAPEEPRKSPRSKKSRSPKPDLEPKLSAPKTAQARASGKIKKPEPDALISFESDVKTSKVKKAEKPKNADDDAWDLLNQ</sequence>
<evidence type="ECO:0000256" key="4">
    <source>
        <dbReference type="ARBA" id="ARBA00022833"/>
    </source>
</evidence>
<gene>
    <name evidence="8" type="ORF">BOKJ2_LOCUS2424</name>
</gene>
<evidence type="ECO:0000256" key="6">
    <source>
        <dbReference type="SAM" id="MobiDB-lite"/>
    </source>
</evidence>
<dbReference type="SUPFAM" id="SSF57863">
    <property type="entry name" value="ArfGap/RecO-like zinc finger"/>
    <property type="match status" value="1"/>
</dbReference>
<feature type="domain" description="Arf-GAP" evidence="7">
    <location>
        <begin position="7"/>
        <end position="124"/>
    </location>
</feature>
<dbReference type="PANTHER" id="PTHR46395">
    <property type="entry name" value="ADP-RIBOSYLATION FACTOR GTPASE-ACTIVATING PROTEIN 1"/>
    <property type="match status" value="1"/>
</dbReference>
<feature type="compositionally biased region" description="Low complexity" evidence="6">
    <location>
        <begin position="308"/>
        <end position="327"/>
    </location>
</feature>
<dbReference type="GO" id="GO:0008270">
    <property type="term" value="F:zinc ion binding"/>
    <property type="evidence" value="ECO:0007669"/>
    <property type="project" value="UniProtKB-KW"/>
</dbReference>
<feature type="region of interest" description="Disordered" evidence="6">
    <location>
        <begin position="291"/>
        <end position="413"/>
    </location>
</feature>
<dbReference type="EMBL" id="CAJFDH010000001">
    <property type="protein sequence ID" value="CAD5207891.1"/>
    <property type="molecule type" value="Genomic_DNA"/>
</dbReference>
<dbReference type="GO" id="GO:0030100">
    <property type="term" value="P:regulation of endocytosis"/>
    <property type="evidence" value="ECO:0007669"/>
    <property type="project" value="TreeGrafter"/>
</dbReference>